<protein>
    <submittedName>
        <fullName evidence="2">Uncharacterized protein</fullName>
    </submittedName>
</protein>
<comment type="caution">
    <text evidence="2">The sequence shown here is derived from an EMBL/GenBank/DDBJ whole genome shotgun (WGS) entry which is preliminary data.</text>
</comment>
<dbReference type="Proteomes" id="UP000293398">
    <property type="component" value="Unassembled WGS sequence"/>
</dbReference>
<keyword evidence="3" id="KW-1185">Reference proteome</keyword>
<feature type="transmembrane region" description="Helical" evidence="1">
    <location>
        <begin position="56"/>
        <end position="82"/>
    </location>
</feature>
<dbReference type="EMBL" id="SHKO01000004">
    <property type="protein sequence ID" value="RZT92153.1"/>
    <property type="molecule type" value="Genomic_DNA"/>
</dbReference>
<accession>A0A4Q7VA08</accession>
<reference evidence="2 3" key="1">
    <citation type="submission" date="2019-02" db="EMBL/GenBank/DDBJ databases">
        <title>Genomic Encyclopedia of Type Strains, Phase IV (KMG-IV): sequencing the most valuable type-strain genomes for metagenomic binning, comparative biology and taxonomic classification.</title>
        <authorList>
            <person name="Goeker M."/>
        </authorList>
    </citation>
    <scope>NUCLEOTIDE SEQUENCE [LARGE SCALE GENOMIC DNA]</scope>
    <source>
        <strain evidence="2 3">DSM 23814</strain>
    </source>
</reference>
<dbReference type="AlphaFoldDB" id="A0A4Q7VA08"/>
<evidence type="ECO:0000313" key="3">
    <source>
        <dbReference type="Proteomes" id="UP000293398"/>
    </source>
</evidence>
<sequence>MPAIAPATRDISIYMLPKLFSFTWIKAMNSSSKIQYFSSCFRNPLIQKDKWARMQWFVNMVGVFALYVQANTTIMVSSYRLIR</sequence>
<name>A0A4Q7VA08_9BURK</name>
<evidence type="ECO:0000256" key="1">
    <source>
        <dbReference type="SAM" id="Phobius"/>
    </source>
</evidence>
<organism evidence="2 3">
    <name type="scientific">Advenella incenata</name>
    <dbReference type="NCBI Taxonomy" id="267800"/>
    <lineage>
        <taxon>Bacteria</taxon>
        <taxon>Pseudomonadati</taxon>
        <taxon>Pseudomonadota</taxon>
        <taxon>Betaproteobacteria</taxon>
        <taxon>Burkholderiales</taxon>
        <taxon>Alcaligenaceae</taxon>
    </lineage>
</organism>
<proteinExistence type="predicted"/>
<keyword evidence="1" id="KW-0812">Transmembrane</keyword>
<keyword evidence="1" id="KW-0472">Membrane</keyword>
<gene>
    <name evidence="2" type="ORF">EV681_4062</name>
</gene>
<keyword evidence="1" id="KW-1133">Transmembrane helix</keyword>
<evidence type="ECO:0000313" key="2">
    <source>
        <dbReference type="EMBL" id="RZT92153.1"/>
    </source>
</evidence>